<dbReference type="GO" id="GO:0004674">
    <property type="term" value="F:protein serine/threonine kinase activity"/>
    <property type="evidence" value="ECO:0007669"/>
    <property type="project" value="UniProtKB-KW"/>
</dbReference>
<evidence type="ECO:0000313" key="4">
    <source>
        <dbReference type="EMBL" id="GCD41776.1"/>
    </source>
</evidence>
<proteinExistence type="predicted"/>
<dbReference type="PANTHER" id="PTHR35526">
    <property type="entry name" value="ANTI-SIGMA-F FACTOR RSBW-RELATED"/>
    <property type="match status" value="1"/>
</dbReference>
<feature type="domain" description="Histidine kinase/HSP90-like ATPase" evidence="3">
    <location>
        <begin position="209"/>
        <end position="304"/>
    </location>
</feature>
<reference evidence="4 5" key="1">
    <citation type="submission" date="2018-11" db="EMBL/GenBank/DDBJ databases">
        <title>Whole genome sequence of Streptomyces paromomycinus NBRC 15454(T).</title>
        <authorList>
            <person name="Komaki H."/>
            <person name="Tamura T."/>
        </authorList>
    </citation>
    <scope>NUCLEOTIDE SEQUENCE [LARGE SCALE GENOMIC DNA]</scope>
    <source>
        <strain evidence="4 5">NBRC 15454</strain>
    </source>
</reference>
<dbReference type="PANTHER" id="PTHR35526:SF3">
    <property type="entry name" value="ANTI-SIGMA-F FACTOR RSBW"/>
    <property type="match status" value="1"/>
</dbReference>
<keyword evidence="1" id="KW-0418">Kinase</keyword>
<dbReference type="Proteomes" id="UP000286746">
    <property type="component" value="Unassembled WGS sequence"/>
</dbReference>
<feature type="region of interest" description="Disordered" evidence="2">
    <location>
        <begin position="145"/>
        <end position="213"/>
    </location>
</feature>
<feature type="compositionally biased region" description="Basic and acidic residues" evidence="2">
    <location>
        <begin position="147"/>
        <end position="157"/>
    </location>
</feature>
<gene>
    <name evidence="4" type="ORF">GKJPGBOP_01433</name>
</gene>
<keyword evidence="1" id="KW-0723">Serine/threonine-protein kinase</keyword>
<evidence type="ECO:0000259" key="3">
    <source>
        <dbReference type="Pfam" id="PF13581"/>
    </source>
</evidence>
<dbReference type="CDD" id="cd16936">
    <property type="entry name" value="HATPase_RsbW-like"/>
    <property type="match status" value="1"/>
</dbReference>
<keyword evidence="5" id="KW-1185">Reference proteome</keyword>
<evidence type="ECO:0000256" key="1">
    <source>
        <dbReference type="ARBA" id="ARBA00022527"/>
    </source>
</evidence>
<dbReference type="InterPro" id="IPR050267">
    <property type="entry name" value="Anti-sigma-factor_SerPK"/>
</dbReference>
<dbReference type="InterPro" id="IPR036890">
    <property type="entry name" value="HATPase_C_sf"/>
</dbReference>
<keyword evidence="1" id="KW-0808">Transferase</keyword>
<protein>
    <submittedName>
        <fullName evidence="4">ATPase</fullName>
    </submittedName>
</protein>
<sequence>MTSSSAPELSPACAGATALSGLDAASRVARQYAGGEIRVWDGTSSSRGRSSERDAAARGASMPALAYMSWSTCPLPRAFCGLSVGDVGVAGHRAQGFIARCWLETAARADTAWLQVPSAESATDEALLTSPGPFDRSLGEVCSLSPDGERTLREQDGFRSPGGRPSPPEDVMTTTAARRRRAPRRDAELMNARFPIEKRPPDDEPPAQDSAQVSAMRRRTRVCLVGHGLAHLVDAAELVVSELVSNAIQHSGGCEITVVLALRDGFLRIVVRDGITGYQPVPASSGDADEHGRGLFLVQSIAHERGGSWGTSDNGAATWCELAGADARSRSAPLLPLLSRKPTT</sequence>
<dbReference type="SUPFAM" id="SSF55874">
    <property type="entry name" value="ATPase domain of HSP90 chaperone/DNA topoisomerase II/histidine kinase"/>
    <property type="match status" value="1"/>
</dbReference>
<accession>A0A401VXK3</accession>
<dbReference type="Pfam" id="PF13581">
    <property type="entry name" value="HATPase_c_2"/>
    <property type="match status" value="1"/>
</dbReference>
<evidence type="ECO:0000256" key="2">
    <source>
        <dbReference type="SAM" id="MobiDB-lite"/>
    </source>
</evidence>
<dbReference type="Gene3D" id="3.30.565.10">
    <property type="entry name" value="Histidine kinase-like ATPase, C-terminal domain"/>
    <property type="match status" value="1"/>
</dbReference>
<dbReference type="EMBL" id="BHZD01000001">
    <property type="protein sequence ID" value="GCD41776.1"/>
    <property type="molecule type" value="Genomic_DNA"/>
</dbReference>
<dbReference type="AlphaFoldDB" id="A0A401VXK3"/>
<name>A0A401VXK3_STREY</name>
<organism evidence="4 5">
    <name type="scientific">Streptomyces paromomycinus</name>
    <name type="common">Streptomyces rimosus subsp. paromomycinus</name>
    <dbReference type="NCBI Taxonomy" id="92743"/>
    <lineage>
        <taxon>Bacteria</taxon>
        <taxon>Bacillati</taxon>
        <taxon>Actinomycetota</taxon>
        <taxon>Actinomycetes</taxon>
        <taxon>Kitasatosporales</taxon>
        <taxon>Streptomycetaceae</taxon>
        <taxon>Streptomyces</taxon>
    </lineage>
</organism>
<comment type="caution">
    <text evidence="4">The sequence shown here is derived from an EMBL/GenBank/DDBJ whole genome shotgun (WGS) entry which is preliminary data.</text>
</comment>
<dbReference type="InterPro" id="IPR003594">
    <property type="entry name" value="HATPase_dom"/>
</dbReference>
<evidence type="ECO:0000313" key="5">
    <source>
        <dbReference type="Proteomes" id="UP000286746"/>
    </source>
</evidence>